<accession>A0A8R1Z063</accession>
<accession>A0A2A6B6Q0</accession>
<protein>
    <submittedName>
        <fullName evidence="1">Uncharacterized protein</fullName>
    </submittedName>
</protein>
<dbReference type="EnsemblMetazoa" id="PPA43781.1">
    <property type="protein sequence ID" value="PPA43781.1"/>
    <property type="gene ID" value="WBGene00282150"/>
</dbReference>
<proteinExistence type="predicted"/>
<reference evidence="1" key="2">
    <citation type="submission" date="2022-06" db="UniProtKB">
        <authorList>
            <consortium name="EnsemblMetazoa"/>
        </authorList>
    </citation>
    <scope>IDENTIFICATION</scope>
    <source>
        <strain evidence="1">PS312</strain>
    </source>
</reference>
<evidence type="ECO:0000313" key="1">
    <source>
        <dbReference type="EnsemblMetazoa" id="PPA43781.1"/>
    </source>
</evidence>
<name>A0A2A6B6Q0_PRIPA</name>
<organism evidence="1 2">
    <name type="scientific">Pristionchus pacificus</name>
    <name type="common">Parasitic nematode worm</name>
    <dbReference type="NCBI Taxonomy" id="54126"/>
    <lineage>
        <taxon>Eukaryota</taxon>
        <taxon>Metazoa</taxon>
        <taxon>Ecdysozoa</taxon>
        <taxon>Nematoda</taxon>
        <taxon>Chromadorea</taxon>
        <taxon>Rhabditida</taxon>
        <taxon>Rhabditina</taxon>
        <taxon>Diplogasteromorpha</taxon>
        <taxon>Diplogasteroidea</taxon>
        <taxon>Neodiplogasteridae</taxon>
        <taxon>Pristionchus</taxon>
    </lineage>
</organism>
<evidence type="ECO:0000313" key="2">
    <source>
        <dbReference type="Proteomes" id="UP000005239"/>
    </source>
</evidence>
<dbReference type="Proteomes" id="UP000005239">
    <property type="component" value="Unassembled WGS sequence"/>
</dbReference>
<sequence>MHQCYKEGLLITVRYAGHKLGIRVRNTGNLTLLGIALFFPLKLFYRFANSIVDQNSDIGQE</sequence>
<dbReference type="AlphaFoldDB" id="A0A2A6B6Q0"/>
<gene>
    <name evidence="1" type="primary">WBGene00282150</name>
</gene>
<keyword evidence="2" id="KW-1185">Reference proteome</keyword>
<reference evidence="2" key="1">
    <citation type="journal article" date="2008" name="Nat. Genet.">
        <title>The Pristionchus pacificus genome provides a unique perspective on nematode lifestyle and parasitism.</title>
        <authorList>
            <person name="Dieterich C."/>
            <person name="Clifton S.W."/>
            <person name="Schuster L.N."/>
            <person name="Chinwalla A."/>
            <person name="Delehaunty K."/>
            <person name="Dinkelacker I."/>
            <person name="Fulton L."/>
            <person name="Fulton R."/>
            <person name="Godfrey J."/>
            <person name="Minx P."/>
            <person name="Mitreva M."/>
            <person name="Roeseler W."/>
            <person name="Tian H."/>
            <person name="Witte H."/>
            <person name="Yang S.P."/>
            <person name="Wilson R.K."/>
            <person name="Sommer R.J."/>
        </authorList>
    </citation>
    <scope>NUCLEOTIDE SEQUENCE [LARGE SCALE GENOMIC DNA]</scope>
    <source>
        <strain evidence="2">PS312</strain>
    </source>
</reference>